<protein>
    <submittedName>
        <fullName evidence="8">P-loop containing nucleoside triphosphate hydrolase domain containing protein</fullName>
    </submittedName>
</protein>
<evidence type="ECO:0000256" key="1">
    <source>
        <dbReference type="ARBA" id="ARBA00011003"/>
    </source>
</evidence>
<sequence length="1338" mass="150125">MQGVTCRLTARDTHQRRRSLCLPVGSIEGRLKDQYLGRSIDGNIGVELVGLLPGEYISLHNGFHFRVLRGSVELNGHIYTPQYKSFKKVLIPPWVPPERMLALCQGSHELGKAGSPQKHQRRHGCSSCKRLLEQQFMGGSCCDLRRRLENDDVLVKRHFNIAKPRNCHDDTCSDSDKEAISFYDREGPLQDSNSTLVAFIMHKSAFGLIRIKHIFAFGRKPKIITPQLTHVASKLLEICASGEKPPVLIVHGDKSSGKSTSVIYIINYLLNHVSTVALLDTDVGQPIFGAPATVSLKFVTEPITTPTYSLLAENKPEVTLLIGDVKVSNPVLTMGHINRCVEIYRKCVEDDRSIPLIVNTFGWTTGMGAKILDSVATITTASLMLRLNSKHLNGVTLPTATNHEELENAILEKTTIENETDAEQKTEVMPIYETIMEAQGLKPMWDRSNCSIIDMLSHSQITTLINGLMEQLKVNYADERKCSLKTWMPFQRKRSIPEPSPGDLRWLRTCAMLIPSFADAMHFPQLQQEEFFGNLGGPEFRDFVANPELFMPPKQLLLGVERLSFVLQVHHEVDKINEICPVIAGSIVALCNGHCEQQITTRYSAEWEFLAFVYVHYLNLEDMTLLISHSVSENAEELAKASIVVLCQSVGFDTIPIRLCNILQYPVVLNGKSALDMQRRPREMSTSQTIVMMERHEELGFLMHMDTIDPASATRSIGKELEEENSPLVFQKPGKEVAIVRRAEQDSIPRRETHFEEPQEVEGPKTQRNVPNGLSSALFRPLWMAVFSPKKLPKRTIIGADLERLCIALLTASRIEDKPFLTVGYHVKGLCIILAQKLKFLSEDMSAISKKLLLVATPAAIAGPPKQRRSYREADDDDYEGPKRRKGTRKQRKTKKRMLAVEDYYESGGEFNSEGYGEELDLSNMETARPYEQHDNDGDYLPMDQIEILQLMNFGIGLGVGTDLAFYSAGKTAREPGISYHNFEHGVVERPVMSLETLHQNRDTINSSSYLDVNSLSSPFKINGYSFTPQAWHNGNMSEADTTIASTEATMHSGSVELNSPEFRKYDLDWDIYNDPFEEDDMFASDARITRGGAIVPAKRRKRRMVLEYTEKGGKTVHLVKSRGVGRYDASIMGGATKTPRKVKLPRDQTTLDTYMVSPQVACDKRDLFNNAIDSLLRSVIGRMPTEDEGAAAPAIEDEYVETFEFAAPSIPDTPTSQISINEHSDTWMKLAEKNAEGNRKSYSPSHTFDKETMNTVQVIEAYRALLHDAGPGDSIDFSRVVKGRSKENTALIFYRTLVLANADFISLSQDKLPGSAIEVAPSRRFWEPIQTSRDIKA</sequence>
<evidence type="ECO:0000256" key="3">
    <source>
        <dbReference type="ARBA" id="ARBA00022741"/>
    </source>
</evidence>
<dbReference type="PANTHER" id="PTHR12755">
    <property type="entry name" value="CLEAVAGE/POLYADENYLATION FACTOR IA SUBUNIT CLP1P"/>
    <property type="match status" value="1"/>
</dbReference>
<proteinExistence type="inferred from homology"/>
<dbReference type="Pfam" id="PF16575">
    <property type="entry name" value="CLP1_P"/>
    <property type="match status" value="1"/>
</dbReference>
<feature type="compositionally biased region" description="Basic residues" evidence="6">
    <location>
        <begin position="883"/>
        <end position="895"/>
    </location>
</feature>
<evidence type="ECO:0000256" key="5">
    <source>
        <dbReference type="ARBA" id="ARBA00022840"/>
    </source>
</evidence>
<dbReference type="Proteomes" id="UP001230268">
    <property type="component" value="Unassembled WGS sequence"/>
</dbReference>
<evidence type="ECO:0000256" key="6">
    <source>
        <dbReference type="SAM" id="MobiDB-lite"/>
    </source>
</evidence>
<dbReference type="Gene3D" id="3.40.50.300">
    <property type="entry name" value="P-loop containing nucleotide triphosphate hydrolases"/>
    <property type="match status" value="1"/>
</dbReference>
<dbReference type="InterPro" id="IPR027417">
    <property type="entry name" value="P-loop_NTPase"/>
</dbReference>
<comment type="similarity">
    <text evidence="1">Belongs to the Clp1 family. NOL9/GRC3 subfamily.</text>
</comment>
<feature type="compositionally biased region" description="Basic and acidic residues" evidence="6">
    <location>
        <begin position="748"/>
        <end position="765"/>
    </location>
</feature>
<feature type="domain" description="Clp1 P-loop" evidence="7">
    <location>
        <begin position="252"/>
        <end position="393"/>
    </location>
</feature>
<dbReference type="GO" id="GO:0051731">
    <property type="term" value="F:polynucleotide 5'-hydroxyl-kinase activity"/>
    <property type="evidence" value="ECO:0007669"/>
    <property type="project" value="InterPro"/>
</dbReference>
<evidence type="ECO:0000313" key="8">
    <source>
        <dbReference type="EMBL" id="KAK1442550.1"/>
    </source>
</evidence>
<dbReference type="GO" id="GO:0006396">
    <property type="term" value="P:RNA processing"/>
    <property type="evidence" value="ECO:0007669"/>
    <property type="project" value="InterPro"/>
</dbReference>
<keyword evidence="4" id="KW-0418">Kinase</keyword>
<dbReference type="GO" id="GO:0016787">
    <property type="term" value="F:hydrolase activity"/>
    <property type="evidence" value="ECO:0007669"/>
    <property type="project" value="UniProtKB-KW"/>
</dbReference>
<reference evidence="8" key="1">
    <citation type="submission" date="2023-08" db="EMBL/GenBank/DDBJ databases">
        <title>Draft sequence of the Babesia gibsoni genome.</title>
        <authorList>
            <person name="Yamagishi J.Y."/>
            <person name="Xuan X.X."/>
        </authorList>
    </citation>
    <scope>NUCLEOTIDE SEQUENCE</scope>
    <source>
        <strain evidence="8">Azabu</strain>
    </source>
</reference>
<feature type="region of interest" description="Disordered" evidence="6">
    <location>
        <begin position="748"/>
        <end position="770"/>
    </location>
</feature>
<evidence type="ECO:0000313" key="9">
    <source>
        <dbReference type="Proteomes" id="UP001230268"/>
    </source>
</evidence>
<accession>A0AAD8LH41</accession>
<organism evidence="8 9">
    <name type="scientific">Babesia gibsoni</name>
    <dbReference type="NCBI Taxonomy" id="33632"/>
    <lineage>
        <taxon>Eukaryota</taxon>
        <taxon>Sar</taxon>
        <taxon>Alveolata</taxon>
        <taxon>Apicomplexa</taxon>
        <taxon>Aconoidasida</taxon>
        <taxon>Piroplasmida</taxon>
        <taxon>Babesiidae</taxon>
        <taxon>Babesia</taxon>
    </lineage>
</organism>
<gene>
    <name evidence="8" type="ORF">BgAZ_300680</name>
</gene>
<dbReference type="InterPro" id="IPR032319">
    <property type="entry name" value="CLP1_P"/>
</dbReference>
<dbReference type="EMBL" id="JAVEPI010000003">
    <property type="protein sequence ID" value="KAK1442550.1"/>
    <property type="molecule type" value="Genomic_DNA"/>
</dbReference>
<keyword evidence="2" id="KW-0808">Transferase</keyword>
<dbReference type="GO" id="GO:0005524">
    <property type="term" value="F:ATP binding"/>
    <property type="evidence" value="ECO:0007669"/>
    <property type="project" value="UniProtKB-KW"/>
</dbReference>
<evidence type="ECO:0000256" key="4">
    <source>
        <dbReference type="ARBA" id="ARBA00022777"/>
    </source>
</evidence>
<keyword evidence="3" id="KW-0547">Nucleotide-binding</keyword>
<name>A0AAD8LH41_BABGI</name>
<comment type="caution">
    <text evidence="8">The sequence shown here is derived from an EMBL/GenBank/DDBJ whole genome shotgun (WGS) entry which is preliminary data.</text>
</comment>
<feature type="region of interest" description="Disordered" evidence="6">
    <location>
        <begin position="865"/>
        <end position="895"/>
    </location>
</feature>
<evidence type="ECO:0000259" key="7">
    <source>
        <dbReference type="Pfam" id="PF16575"/>
    </source>
</evidence>
<dbReference type="InterPro" id="IPR045116">
    <property type="entry name" value="Clp1/Grc3"/>
</dbReference>
<keyword evidence="9" id="KW-1185">Reference proteome</keyword>
<dbReference type="PANTHER" id="PTHR12755:SF3">
    <property type="entry name" value="POLYNUCLEOTIDE 5'-HYDROXYL-KINASE NOL9"/>
    <property type="match status" value="1"/>
</dbReference>
<evidence type="ECO:0000256" key="2">
    <source>
        <dbReference type="ARBA" id="ARBA00022679"/>
    </source>
</evidence>
<keyword evidence="5" id="KW-0067">ATP-binding</keyword>
<keyword evidence="8" id="KW-0378">Hydrolase</keyword>